<evidence type="ECO:0000313" key="2">
    <source>
        <dbReference type="EMBL" id="WBF77573.1"/>
    </source>
</evidence>
<dbReference type="EMBL" id="OP778609">
    <property type="protein sequence ID" value="WBF77573.1"/>
    <property type="molecule type" value="Genomic_DNA"/>
</dbReference>
<sequence length="190" mass="21153">MEYISWLFILSAWVIFAIWLAPVIIAFRRDHKNKVVILALSFFTSMIPYPLALFACWIVLLAWSLYKVSVVNDGSKSAYLDYAKGPQGLPGPMGPRGESAYETYLRVLRQEDPGTIPLNEKDWLASLKGPYGDKGDAGPSAYDLYCLSVWSKGVGKVPLSLDEWLESLRGKDADELPLSKKGVVSPPKRP</sequence>
<organism evidence="2 3">
    <name type="scientific">Escherichia phage A73</name>
    <dbReference type="NCBI Taxonomy" id="3003819"/>
    <lineage>
        <taxon>Viruses</taxon>
        <taxon>Duplodnaviria</taxon>
        <taxon>Heunggongvirae</taxon>
        <taxon>Uroviricota</taxon>
        <taxon>Caudoviricetes</taxon>
        <taxon>Vequintavirinae</taxon>
        <taxon>Septuagintavirus</taxon>
        <taxon>Septuagintavirus A73</taxon>
    </lineage>
</organism>
<feature type="transmembrane region" description="Helical" evidence="1">
    <location>
        <begin position="39"/>
        <end position="66"/>
    </location>
</feature>
<keyword evidence="1" id="KW-0812">Transmembrane</keyword>
<accession>A0AAE9VX98</accession>
<keyword evidence="1" id="KW-0472">Membrane</keyword>
<proteinExistence type="predicted"/>
<feature type="transmembrane region" description="Helical" evidence="1">
    <location>
        <begin position="6"/>
        <end position="27"/>
    </location>
</feature>
<dbReference type="Proteomes" id="UP001223579">
    <property type="component" value="Segment"/>
</dbReference>
<keyword evidence="3" id="KW-1185">Reference proteome</keyword>
<gene>
    <name evidence="2" type="ORF">A73_117</name>
</gene>
<evidence type="ECO:0000256" key="1">
    <source>
        <dbReference type="SAM" id="Phobius"/>
    </source>
</evidence>
<protein>
    <submittedName>
        <fullName evidence="2">Uncharacterized protein</fullName>
    </submittedName>
</protein>
<reference evidence="2 3" key="1">
    <citation type="submission" date="2022-11" db="EMBL/GenBank/DDBJ databases">
        <authorList>
            <person name="Cortes-Martin A."/>
            <person name="Buttimer C.T.H."/>
            <person name="Hill C."/>
        </authorList>
    </citation>
    <scope>NUCLEOTIDE SEQUENCE [LARGE SCALE GENOMIC DNA]</scope>
</reference>
<name>A0AAE9VX98_9CAUD</name>
<evidence type="ECO:0000313" key="3">
    <source>
        <dbReference type="Proteomes" id="UP001223579"/>
    </source>
</evidence>
<keyword evidence="1" id="KW-1133">Transmembrane helix</keyword>